<protein>
    <submittedName>
        <fullName evidence="2">Uncharacterized protein</fullName>
    </submittedName>
</protein>
<reference evidence="2 3" key="1">
    <citation type="submission" date="2016-11" db="EMBL/GenBank/DDBJ databases">
        <authorList>
            <person name="Jaros S."/>
            <person name="Januszkiewicz K."/>
            <person name="Wedrychowicz H."/>
        </authorList>
    </citation>
    <scope>NUCLEOTIDE SEQUENCE [LARGE SCALE GENOMIC DNA]</scope>
    <source>
        <strain evidence="2 3">DSM 21074</strain>
    </source>
</reference>
<dbReference type="RefSeq" id="WP_073111329.1">
    <property type="nucleotide sequence ID" value="NZ_FQYN01000007.1"/>
</dbReference>
<sequence length="539" mass="59873">MLYPLLFSRPRCVAALCAGGLLLVSCSAPAAPPAIRPPAAIGPDSMVRVAAGPQYMRGAVHQFFWGKHYRKLWAVPVQAPVLNLRTVVPGGLTPTEAGGSFQTKNLRLVDRRGVQFVLRSVDKDATKALPERLRNGPIGRLMKDQTSVINPYGAYIVPHLAQAAGVFHTNPRLVYVADDPALGAFRKEFANALYLLEERPEGDQSGVSSFGRSALVESSRKVFTNLAFNPQARVDARQYLRARLFDMWLGDWSRREDQWRWASFRGAGGATVYQAIPRDRDHAFFKFDDGLLTRIVSWVKSNYQSFHEKIKLRDVEGLNRAARPLDKSLLVYLTADDFRQVADSMRLGLSDKVIKEALAVWPKEVYALAGAEFDRKLRGRREQLPAVAARFYQLLAQEIEIPGTDQPERFVLEPADTGQLRVQVLRLHAGRPDSLINQRTFLVGQTRSIKLFGLGGNDVFELRGLPDHRFAVGIYDGAGQDVVALKMPAGASNQPTNVLVYDSGDGNTLKVAKPIKTQAYVPAATEFDAAGWLLRHRLF</sequence>
<dbReference type="AlphaFoldDB" id="A0A1M6K370"/>
<feature type="signal peptide" evidence="1">
    <location>
        <begin position="1"/>
        <end position="30"/>
    </location>
</feature>
<keyword evidence="1" id="KW-0732">Signal</keyword>
<dbReference type="EMBL" id="FQYN01000007">
    <property type="protein sequence ID" value="SHJ53292.1"/>
    <property type="molecule type" value="Genomic_DNA"/>
</dbReference>
<keyword evidence="3" id="KW-1185">Reference proteome</keyword>
<dbReference type="STRING" id="1121955.SAMN02745146_3372"/>
<dbReference type="Proteomes" id="UP000184418">
    <property type="component" value="Unassembled WGS sequence"/>
</dbReference>
<name>A0A1M6K370_9BACT</name>
<organism evidence="2 3">
    <name type="scientific">Hymenobacter daecheongensis DSM 21074</name>
    <dbReference type="NCBI Taxonomy" id="1121955"/>
    <lineage>
        <taxon>Bacteria</taxon>
        <taxon>Pseudomonadati</taxon>
        <taxon>Bacteroidota</taxon>
        <taxon>Cytophagia</taxon>
        <taxon>Cytophagales</taxon>
        <taxon>Hymenobacteraceae</taxon>
        <taxon>Hymenobacter</taxon>
    </lineage>
</organism>
<proteinExistence type="predicted"/>
<feature type="chain" id="PRO_5013291318" evidence="1">
    <location>
        <begin position="31"/>
        <end position="539"/>
    </location>
</feature>
<accession>A0A1M6K370</accession>
<evidence type="ECO:0000313" key="3">
    <source>
        <dbReference type="Proteomes" id="UP000184418"/>
    </source>
</evidence>
<dbReference type="OrthoDB" id="333971at2"/>
<evidence type="ECO:0000256" key="1">
    <source>
        <dbReference type="SAM" id="SignalP"/>
    </source>
</evidence>
<evidence type="ECO:0000313" key="2">
    <source>
        <dbReference type="EMBL" id="SHJ53292.1"/>
    </source>
</evidence>
<gene>
    <name evidence="2" type="ORF">SAMN02745146_3372</name>
</gene>